<dbReference type="PROSITE" id="PS00600">
    <property type="entry name" value="AA_TRANSFER_CLASS_3"/>
    <property type="match status" value="1"/>
</dbReference>
<keyword evidence="4 7" id="KW-0413">Isomerase</keyword>
<evidence type="ECO:0000256" key="2">
    <source>
        <dbReference type="ARBA" id="ARBA00001933"/>
    </source>
</evidence>
<organism evidence="7 8">
    <name type="scientific">Nitrosotalea devaniterrae</name>
    <dbReference type="NCBI Taxonomy" id="1078905"/>
    <lineage>
        <taxon>Archaea</taxon>
        <taxon>Nitrososphaerota</taxon>
        <taxon>Nitrososphaeria</taxon>
        <taxon>Nitrosotaleales</taxon>
        <taxon>Nitrosotaleaceae</taxon>
        <taxon>Nitrosotalea</taxon>
    </lineage>
</organism>
<keyword evidence="7" id="KW-0808">Transferase</keyword>
<comment type="similarity">
    <text evidence="6">Belongs to the class-III pyridoxal-phosphate-dependent aminotransferase family.</text>
</comment>
<evidence type="ECO:0000256" key="1">
    <source>
        <dbReference type="ARBA" id="ARBA00001579"/>
    </source>
</evidence>
<dbReference type="Gene3D" id="3.40.640.10">
    <property type="entry name" value="Type I PLP-dependent aspartate aminotransferase-like (Major domain)"/>
    <property type="match status" value="1"/>
</dbReference>
<dbReference type="GO" id="GO:0030170">
    <property type="term" value="F:pyridoxal phosphate binding"/>
    <property type="evidence" value="ECO:0007669"/>
    <property type="project" value="InterPro"/>
</dbReference>
<dbReference type="Pfam" id="PF00202">
    <property type="entry name" value="Aminotran_3"/>
    <property type="match status" value="1"/>
</dbReference>
<comment type="cofactor">
    <cofactor evidence="2">
        <name>pyridoxal 5'-phosphate</name>
        <dbReference type="ChEBI" id="CHEBI:597326"/>
    </cofactor>
</comment>
<proteinExistence type="inferred from homology"/>
<dbReference type="GO" id="GO:0008483">
    <property type="term" value="F:transaminase activity"/>
    <property type="evidence" value="ECO:0007669"/>
    <property type="project" value="UniProtKB-KW"/>
</dbReference>
<dbReference type="InterPro" id="IPR049704">
    <property type="entry name" value="Aminotrans_3_PPA_site"/>
</dbReference>
<dbReference type="KEGG" id="ndv:NDEV_0148"/>
<dbReference type="EC" id="5.4.3.8" evidence="7"/>
<reference evidence="8" key="1">
    <citation type="submission" date="2015-10" db="EMBL/GenBank/DDBJ databases">
        <authorList>
            <person name="Lehtovirta-Morley L.E."/>
            <person name="Vieille C."/>
        </authorList>
    </citation>
    <scope>NUCLEOTIDE SEQUENCE [LARGE SCALE GENOMIC DNA]</scope>
</reference>
<evidence type="ECO:0000313" key="8">
    <source>
        <dbReference type="Proteomes" id="UP000196239"/>
    </source>
</evidence>
<dbReference type="InterPro" id="IPR005814">
    <property type="entry name" value="Aminotrans_3"/>
</dbReference>
<accession>A0A128A0N5</accession>
<evidence type="ECO:0000256" key="5">
    <source>
        <dbReference type="ARBA" id="ARBA00023444"/>
    </source>
</evidence>
<dbReference type="AlphaFoldDB" id="A0A128A0N5"/>
<evidence type="ECO:0000256" key="6">
    <source>
        <dbReference type="RuleBase" id="RU003560"/>
    </source>
</evidence>
<gene>
    <name evidence="7" type="primary">hemL</name>
    <name evidence="7" type="ORF">NDEV_0148</name>
</gene>
<dbReference type="SUPFAM" id="SSF53383">
    <property type="entry name" value="PLP-dependent transferases"/>
    <property type="match status" value="1"/>
</dbReference>
<sequence length="443" mass="49478">MYRLYREHASLKITKSLKYLKHAEKRIPALTQTFSKAAFTFVKGVYPVYIDHAYGSHMVDVDGNDYIDYLCGLGPIILGYGYKPVDDAIKEQLKNGILFSLPHKLELDLAETICNTVPCAEMVKYSKTGSDAVTLAIRAARAITKRDKIAYCGTLGVQHDWQTTLTTRDYGIPSWNRKQIKVFEYNKIETLEEIFERDGKNIAAVCMEPTMFEPPKGNFLKKAKEIAHKNGAVLIFDEIVTGYRFAIGGGQEKFGVIPDITTLGKGLANGMPLGAVVGKTEFMKIFDNVFFSSTNQGETLSLAAGKATIDEIRSKNVPRHLWDMGTKLMNGYNKLAKENETGISFTGYPIRMRPVCVDSNGIESLEIKSLLLQEMITRGIFLHPGVDYIGFSHTLHDVKKTLAAFEESVKVVKKAVENNSVKKQLRGDVIRPVFPPKKMGTKK</sequence>
<dbReference type="PANTHER" id="PTHR43713:SF3">
    <property type="entry name" value="GLUTAMATE-1-SEMIALDEHYDE 2,1-AMINOMUTASE 1, CHLOROPLASTIC-RELATED"/>
    <property type="match status" value="1"/>
</dbReference>
<protein>
    <submittedName>
        <fullName evidence="7">Glutamate-1-semialdehyde aminotransferase</fullName>
        <ecNumber evidence="7">5.4.3.8</ecNumber>
    </submittedName>
</protein>
<keyword evidence="3 6" id="KW-0663">Pyridoxal phosphate</keyword>
<name>A0A128A0N5_9ARCH</name>
<evidence type="ECO:0000256" key="4">
    <source>
        <dbReference type="ARBA" id="ARBA00023235"/>
    </source>
</evidence>
<keyword evidence="8" id="KW-1185">Reference proteome</keyword>
<dbReference type="InterPro" id="IPR015421">
    <property type="entry name" value="PyrdxlP-dep_Trfase_major"/>
</dbReference>
<evidence type="ECO:0000313" key="7">
    <source>
        <dbReference type="EMBL" id="CUR50913.1"/>
    </source>
</evidence>
<keyword evidence="7" id="KW-0032">Aminotransferase</keyword>
<dbReference type="InterPro" id="IPR015424">
    <property type="entry name" value="PyrdxlP-dep_Trfase"/>
</dbReference>
<dbReference type="PANTHER" id="PTHR43713">
    <property type="entry name" value="GLUTAMATE-1-SEMIALDEHYDE 2,1-AMINOMUTASE"/>
    <property type="match status" value="1"/>
</dbReference>
<dbReference type="Gene3D" id="3.90.1150.10">
    <property type="entry name" value="Aspartate Aminotransferase, domain 1"/>
    <property type="match status" value="1"/>
</dbReference>
<evidence type="ECO:0000256" key="3">
    <source>
        <dbReference type="ARBA" id="ARBA00022898"/>
    </source>
</evidence>
<comment type="catalytic activity">
    <reaction evidence="1">
        <text>(S)-4-amino-5-oxopentanoate = 5-aminolevulinate</text>
        <dbReference type="Rhea" id="RHEA:14265"/>
        <dbReference type="ChEBI" id="CHEBI:57501"/>
        <dbReference type="ChEBI" id="CHEBI:356416"/>
        <dbReference type="EC" id="5.4.3.8"/>
    </reaction>
</comment>
<dbReference type="Proteomes" id="UP000196239">
    <property type="component" value="Chromosome 1"/>
</dbReference>
<dbReference type="EMBL" id="LN890280">
    <property type="protein sequence ID" value="CUR50913.1"/>
    <property type="molecule type" value="Genomic_DNA"/>
</dbReference>
<dbReference type="InterPro" id="IPR015422">
    <property type="entry name" value="PyrdxlP-dep_Trfase_small"/>
</dbReference>
<dbReference type="GO" id="GO:0042286">
    <property type="term" value="F:glutamate-1-semialdehyde 2,1-aminomutase activity"/>
    <property type="evidence" value="ECO:0007669"/>
    <property type="project" value="UniProtKB-EC"/>
</dbReference>
<comment type="pathway">
    <text evidence="5">Porphyrin-containing compound metabolism.</text>
</comment>